<accession>A0ACC3C9C3</accession>
<evidence type="ECO:0000313" key="1">
    <source>
        <dbReference type="EMBL" id="KAK1866570.1"/>
    </source>
</evidence>
<organism evidence="1 2">
    <name type="scientific">Pyropia yezoensis</name>
    <name type="common">Susabi-nori</name>
    <name type="synonym">Porphyra yezoensis</name>
    <dbReference type="NCBI Taxonomy" id="2788"/>
    <lineage>
        <taxon>Eukaryota</taxon>
        <taxon>Rhodophyta</taxon>
        <taxon>Bangiophyceae</taxon>
        <taxon>Bangiales</taxon>
        <taxon>Bangiaceae</taxon>
        <taxon>Pyropia</taxon>
    </lineage>
</organism>
<comment type="caution">
    <text evidence="1">The sequence shown here is derived from an EMBL/GenBank/DDBJ whole genome shotgun (WGS) entry which is preliminary data.</text>
</comment>
<sequence>MLRAPLDGRAPSGRRVGFALAATACFVTGTVSVLGMIIPPSLPTAMPATLIFLHGLGDTASGWASSFPLPGIEHLRVVLPTAGTAPVSLNGGIAMPSWFDLHGLTPAAADDEAGIAAAVARVERIIDAEVARGTPTHRIVLGGFSQGCALAITVLLRSDRVLGGGIGLSGWLPMASAYPAALGKAGGRVVGDAGLLMCHGEQDGVVAAAHGKASAEAVEELGIKVTWRSFRGLAHGASGAEMMEVAKFLRAALPPTTAA</sequence>
<gene>
    <name evidence="1" type="ORF">I4F81_009086</name>
</gene>
<dbReference type="EMBL" id="CM020619">
    <property type="protein sequence ID" value="KAK1866570.1"/>
    <property type="molecule type" value="Genomic_DNA"/>
</dbReference>
<proteinExistence type="predicted"/>
<keyword evidence="2" id="KW-1185">Reference proteome</keyword>
<reference evidence="1" key="1">
    <citation type="submission" date="2019-11" db="EMBL/GenBank/DDBJ databases">
        <title>Nori genome reveals adaptations in red seaweeds to the harsh intertidal environment.</title>
        <authorList>
            <person name="Wang D."/>
            <person name="Mao Y."/>
        </authorList>
    </citation>
    <scope>NUCLEOTIDE SEQUENCE</scope>
    <source>
        <tissue evidence="1">Gametophyte</tissue>
    </source>
</reference>
<evidence type="ECO:0000313" key="2">
    <source>
        <dbReference type="Proteomes" id="UP000798662"/>
    </source>
</evidence>
<name>A0ACC3C9C3_PYRYE</name>
<protein>
    <submittedName>
        <fullName evidence="1">Uncharacterized protein</fullName>
    </submittedName>
</protein>
<dbReference type="Proteomes" id="UP000798662">
    <property type="component" value="Chromosome 2"/>
</dbReference>